<dbReference type="GO" id="GO:0065003">
    <property type="term" value="P:protein-containing complex assembly"/>
    <property type="evidence" value="ECO:0007669"/>
    <property type="project" value="InterPro"/>
</dbReference>
<protein>
    <recommendedName>
        <fullName evidence="4">Nitrogenase iron-molybdenum cofactor biosynthesis protein NifN</fullName>
    </recommendedName>
</protein>
<dbReference type="SUPFAM" id="SSF53807">
    <property type="entry name" value="Helical backbone' metal receptor"/>
    <property type="match status" value="1"/>
</dbReference>
<organism evidence="7">
    <name type="scientific">mine drainage metagenome</name>
    <dbReference type="NCBI Taxonomy" id="410659"/>
    <lineage>
        <taxon>unclassified sequences</taxon>
        <taxon>metagenomes</taxon>
        <taxon>ecological metagenomes</taxon>
    </lineage>
</organism>
<evidence type="ECO:0000256" key="4">
    <source>
        <dbReference type="ARBA" id="ARBA00013282"/>
    </source>
</evidence>
<sequence>MATLLSASKPFTASPLKLSAPLGAALAFLGMEGCQPLLHGSQGCTAFALVMLVRHFREAIPLQTTAMNEVSTILGGMDNVEQALLTIAKRVKPRLIGLISTALTETRGEDMAGELKIILARNPELAGIRVVLVSAPDYEGSLETGYGKAVLALLEGLLPVEGPAFKDARRVNILPGAHLTPGDIEHLREIVEAFGLSAVVVPDLAASLDGHVPDHYIATTLGGASLDDVAGMGAARLTIAVGAHLRAAAELAQSRTGVPSLLFERLTGLEECDRLMSALSRLSGRPVPARLRRARSQLEDAMLDGHFYFGGSRFAVAGEADFVWAMGGLVASMGGELVAAVTAEARPHLAGLPCERVLVGDYQDLEDAARAAGGVDLVIGGTNARMSCERLGAGHVHAGFPVYDRLGGAHRVSVGYRGTRDLIFRIANRMIERAGHGAAEQDHAAAAAAG</sequence>
<keyword evidence="5" id="KW-0535">Nitrogen fixation</keyword>
<evidence type="ECO:0000256" key="5">
    <source>
        <dbReference type="ARBA" id="ARBA00023231"/>
    </source>
</evidence>
<comment type="similarity">
    <text evidence="3">Belongs to the NifD/NifK/NifE/NifN family.</text>
</comment>
<dbReference type="InterPro" id="IPR005975">
    <property type="entry name" value="Nase_Mo-Fe_CF"/>
</dbReference>
<accession>A0A1J5RFF9</accession>
<evidence type="ECO:0000313" key="7">
    <source>
        <dbReference type="EMBL" id="OIQ90844.1"/>
    </source>
</evidence>
<dbReference type="EMBL" id="MLJW01000278">
    <property type="protein sequence ID" value="OIQ90844.1"/>
    <property type="molecule type" value="Genomic_DNA"/>
</dbReference>
<comment type="caution">
    <text evidence="7">The sequence shown here is derived from an EMBL/GenBank/DDBJ whole genome shotgun (WGS) entry which is preliminary data.</text>
</comment>
<reference evidence="7" key="1">
    <citation type="submission" date="2016-10" db="EMBL/GenBank/DDBJ databases">
        <title>Sequence of Gallionella enrichment culture.</title>
        <authorList>
            <person name="Poehlein A."/>
            <person name="Muehling M."/>
            <person name="Daniel R."/>
        </authorList>
    </citation>
    <scope>NUCLEOTIDE SEQUENCE</scope>
</reference>
<dbReference type="InterPro" id="IPR000318">
    <property type="entry name" value="Nase_comp1_CS"/>
</dbReference>
<dbReference type="AlphaFoldDB" id="A0A1J5RFF9"/>
<evidence type="ECO:0000256" key="2">
    <source>
        <dbReference type="ARBA" id="ARBA00005155"/>
    </source>
</evidence>
<dbReference type="NCBIfam" id="TIGR01285">
    <property type="entry name" value="nifN"/>
    <property type="match status" value="1"/>
</dbReference>
<dbReference type="CDD" id="cd01966">
    <property type="entry name" value="Nitrogenase_NifN_1"/>
    <property type="match status" value="1"/>
</dbReference>
<dbReference type="UniPathway" id="UPA00782"/>
<dbReference type="PANTHER" id="PTHR33712">
    <property type="entry name" value="LIGHT-INDEPENDENT PROTOCHLOROPHYLLIDE REDUCTASE SUBUNIT B"/>
    <property type="match status" value="1"/>
</dbReference>
<dbReference type="Pfam" id="PF00148">
    <property type="entry name" value="Oxidored_nitro"/>
    <property type="match status" value="1"/>
</dbReference>
<comment type="function">
    <text evidence="1">This protein may play a role in the biosynthesis of the prosthetic group of nitrogenase (FeMo cofactor).</text>
</comment>
<dbReference type="InterPro" id="IPR050152">
    <property type="entry name" value="ChlB/BchB/BchZ"/>
</dbReference>
<dbReference type="Gene3D" id="3.40.50.1980">
    <property type="entry name" value="Nitrogenase molybdenum iron protein domain"/>
    <property type="match status" value="3"/>
</dbReference>
<evidence type="ECO:0000256" key="1">
    <source>
        <dbReference type="ARBA" id="ARBA00003171"/>
    </source>
</evidence>
<dbReference type="PROSITE" id="PS00699">
    <property type="entry name" value="NITROGENASE_1_1"/>
    <property type="match status" value="1"/>
</dbReference>
<dbReference type="InterPro" id="IPR000510">
    <property type="entry name" value="Nase/OxRdtase_comp1"/>
</dbReference>
<dbReference type="PANTHER" id="PTHR33712:SF7">
    <property type="entry name" value="LIGHT-INDEPENDENT PROTOCHLOROPHYLLIDE REDUCTASE SUBUNIT B"/>
    <property type="match status" value="1"/>
</dbReference>
<comment type="pathway">
    <text evidence="2">Cofactor biosynthesis; Fe-Mo cofactor biosynthesis.</text>
</comment>
<proteinExistence type="inferred from homology"/>
<feature type="domain" description="Nitrogenase/oxidoreductase component 1" evidence="6">
    <location>
        <begin position="19"/>
        <end position="430"/>
    </location>
</feature>
<evidence type="ECO:0000256" key="3">
    <source>
        <dbReference type="ARBA" id="ARBA00011002"/>
    </source>
</evidence>
<dbReference type="GO" id="GO:0016163">
    <property type="term" value="F:nitrogenase activity"/>
    <property type="evidence" value="ECO:0007669"/>
    <property type="project" value="InterPro"/>
</dbReference>
<gene>
    <name evidence="7" type="primary">nifK_9</name>
    <name evidence="7" type="ORF">GALL_272450</name>
</gene>
<name>A0A1J5RFF9_9ZZZZ</name>
<evidence type="ECO:0000259" key="6">
    <source>
        <dbReference type="Pfam" id="PF00148"/>
    </source>
</evidence>
<keyword evidence="7" id="KW-0560">Oxidoreductase</keyword>
<dbReference type="Gene3D" id="6.10.250.1090">
    <property type="match status" value="1"/>
</dbReference>